<dbReference type="Pfam" id="PF00317">
    <property type="entry name" value="Ribonuc_red_lgN"/>
    <property type="match status" value="1"/>
</dbReference>
<dbReference type="EMBL" id="AZCX01000004">
    <property type="protein sequence ID" value="KRK48029.1"/>
    <property type="molecule type" value="Genomic_DNA"/>
</dbReference>
<gene>
    <name evidence="12" type="ORF">FC96_GL001758</name>
</gene>
<dbReference type="GO" id="GO:0004748">
    <property type="term" value="F:ribonucleoside-diphosphate reductase activity, thioredoxin disulfide as acceptor"/>
    <property type="evidence" value="ECO:0007669"/>
    <property type="project" value="UniProtKB-EC"/>
</dbReference>
<evidence type="ECO:0000256" key="9">
    <source>
        <dbReference type="ARBA" id="ARBA00047754"/>
    </source>
</evidence>
<dbReference type="CDD" id="cd01679">
    <property type="entry name" value="RNR_I"/>
    <property type="match status" value="1"/>
</dbReference>
<comment type="function">
    <text evidence="10">Provides the precursors necessary for DNA synthesis. Catalyzes the biosynthesis of deoxyribonucleotides from the corresponding ribonucleotides.</text>
</comment>
<comment type="similarity">
    <text evidence="1 10">Belongs to the ribonucleoside diphosphate reductase large chain family.</text>
</comment>
<dbReference type="SUPFAM" id="SSF48168">
    <property type="entry name" value="R1 subunit of ribonucleotide reductase, N-terminal domain"/>
    <property type="match status" value="1"/>
</dbReference>
<comment type="caution">
    <text evidence="12">The sequence shown here is derived from an EMBL/GenBank/DDBJ whole genome shotgun (WGS) entry which is preliminary data.</text>
</comment>
<evidence type="ECO:0000256" key="10">
    <source>
        <dbReference type="RuleBase" id="RU003410"/>
    </source>
</evidence>
<dbReference type="InterPro" id="IPR008926">
    <property type="entry name" value="RNR_R1-su_N"/>
</dbReference>
<dbReference type="UniPathway" id="UPA00326"/>
<dbReference type="EC" id="1.17.4.1" evidence="2 10"/>
<evidence type="ECO:0000256" key="4">
    <source>
        <dbReference type="ARBA" id="ARBA00022741"/>
    </source>
</evidence>
<keyword evidence="13" id="KW-1185">Reference proteome</keyword>
<comment type="catalytic activity">
    <reaction evidence="9 10">
        <text>a 2'-deoxyribonucleoside 5'-diphosphate + [thioredoxin]-disulfide + H2O = a ribonucleoside 5'-diphosphate + [thioredoxin]-dithiol</text>
        <dbReference type="Rhea" id="RHEA:23252"/>
        <dbReference type="Rhea" id="RHEA-COMP:10698"/>
        <dbReference type="Rhea" id="RHEA-COMP:10700"/>
        <dbReference type="ChEBI" id="CHEBI:15377"/>
        <dbReference type="ChEBI" id="CHEBI:29950"/>
        <dbReference type="ChEBI" id="CHEBI:50058"/>
        <dbReference type="ChEBI" id="CHEBI:57930"/>
        <dbReference type="ChEBI" id="CHEBI:73316"/>
        <dbReference type="EC" id="1.17.4.1"/>
    </reaction>
</comment>
<dbReference type="NCBIfam" id="TIGR04170">
    <property type="entry name" value="RNR_1b_NrdE"/>
    <property type="match status" value="1"/>
</dbReference>
<dbReference type="InterPro" id="IPR039718">
    <property type="entry name" value="Rrm1"/>
</dbReference>
<evidence type="ECO:0000256" key="3">
    <source>
        <dbReference type="ARBA" id="ARBA00022533"/>
    </source>
</evidence>
<dbReference type="GO" id="GO:0005971">
    <property type="term" value="C:ribonucleoside-diphosphate reductase complex"/>
    <property type="evidence" value="ECO:0007669"/>
    <property type="project" value="TreeGrafter"/>
</dbReference>
<feature type="domain" description="Ribonucleotide reductase large subunit" evidence="11">
    <location>
        <begin position="589"/>
        <end position="611"/>
    </location>
</feature>
<dbReference type="InterPro" id="IPR013509">
    <property type="entry name" value="RNR_lsu_N"/>
</dbReference>
<name>A0A0R1HMK4_9LACO</name>
<evidence type="ECO:0000256" key="7">
    <source>
        <dbReference type="ARBA" id="ARBA00023116"/>
    </source>
</evidence>
<dbReference type="PROSITE" id="PS00089">
    <property type="entry name" value="RIBORED_LARGE"/>
    <property type="match status" value="1"/>
</dbReference>
<evidence type="ECO:0000256" key="5">
    <source>
        <dbReference type="ARBA" id="ARBA00022840"/>
    </source>
</evidence>
<evidence type="ECO:0000256" key="8">
    <source>
        <dbReference type="ARBA" id="ARBA00023157"/>
    </source>
</evidence>
<dbReference type="GO" id="GO:0009263">
    <property type="term" value="P:deoxyribonucleotide biosynthetic process"/>
    <property type="evidence" value="ECO:0007669"/>
    <property type="project" value="UniProtKB-KW"/>
</dbReference>
<dbReference type="Gene3D" id="3.20.70.20">
    <property type="match status" value="1"/>
</dbReference>
<dbReference type="STRING" id="1302272.FC96_GL001758"/>
<dbReference type="SUPFAM" id="SSF51998">
    <property type="entry name" value="PFL-like glycyl radical enzymes"/>
    <property type="match status" value="1"/>
</dbReference>
<proteinExistence type="inferred from homology"/>
<dbReference type="Proteomes" id="UP000050911">
    <property type="component" value="Unassembled WGS sequence"/>
</dbReference>
<organism evidence="12 13">
    <name type="scientific">Secundilactobacillus kimchicus JCM 15530</name>
    <dbReference type="NCBI Taxonomy" id="1302272"/>
    <lineage>
        <taxon>Bacteria</taxon>
        <taxon>Bacillati</taxon>
        <taxon>Bacillota</taxon>
        <taxon>Bacilli</taxon>
        <taxon>Lactobacillales</taxon>
        <taxon>Lactobacillaceae</taxon>
        <taxon>Secundilactobacillus</taxon>
    </lineage>
</organism>
<reference evidence="12 13" key="1">
    <citation type="journal article" date="2015" name="Genome Announc.">
        <title>Expanding the biotechnology potential of lactobacilli through comparative genomics of 213 strains and associated genera.</title>
        <authorList>
            <person name="Sun Z."/>
            <person name="Harris H.M."/>
            <person name="McCann A."/>
            <person name="Guo C."/>
            <person name="Argimon S."/>
            <person name="Zhang W."/>
            <person name="Yang X."/>
            <person name="Jeffery I.B."/>
            <person name="Cooney J.C."/>
            <person name="Kagawa T.F."/>
            <person name="Liu W."/>
            <person name="Song Y."/>
            <person name="Salvetti E."/>
            <person name="Wrobel A."/>
            <person name="Rasinkangas P."/>
            <person name="Parkhill J."/>
            <person name="Rea M.C."/>
            <person name="O'Sullivan O."/>
            <person name="Ritari J."/>
            <person name="Douillard F.P."/>
            <person name="Paul Ross R."/>
            <person name="Yang R."/>
            <person name="Briner A.E."/>
            <person name="Felis G.E."/>
            <person name="de Vos W.M."/>
            <person name="Barrangou R."/>
            <person name="Klaenhammer T.R."/>
            <person name="Caufield P.W."/>
            <person name="Cui Y."/>
            <person name="Zhang H."/>
            <person name="O'Toole P.W."/>
        </authorList>
    </citation>
    <scope>NUCLEOTIDE SEQUENCE [LARGE SCALE GENOMIC DNA]</scope>
    <source>
        <strain evidence="12 13">JCM 15530</strain>
    </source>
</reference>
<dbReference type="NCBIfam" id="TIGR02506">
    <property type="entry name" value="NrdE_NrdA"/>
    <property type="match status" value="1"/>
</dbReference>
<evidence type="ECO:0000313" key="13">
    <source>
        <dbReference type="Proteomes" id="UP000050911"/>
    </source>
</evidence>
<dbReference type="Pfam" id="PF02867">
    <property type="entry name" value="Ribonuc_red_lgC"/>
    <property type="match status" value="1"/>
</dbReference>
<keyword evidence="5" id="KW-0067">ATP-binding</keyword>
<keyword evidence="8" id="KW-1015">Disulfide bond</keyword>
<keyword evidence="6 10" id="KW-0560">Oxidoreductase</keyword>
<dbReference type="PATRIC" id="fig|1302272.5.peg.1784"/>
<evidence type="ECO:0000313" key="12">
    <source>
        <dbReference type="EMBL" id="KRK48029.1"/>
    </source>
</evidence>
<dbReference type="InterPro" id="IPR013346">
    <property type="entry name" value="NrdE_NrdA_C"/>
</dbReference>
<dbReference type="InterPro" id="IPR013554">
    <property type="entry name" value="RNR_N"/>
</dbReference>
<dbReference type="Pfam" id="PF08343">
    <property type="entry name" value="RNR_N"/>
    <property type="match status" value="1"/>
</dbReference>
<dbReference type="PRINTS" id="PR01183">
    <property type="entry name" value="RIBORDTASEM1"/>
</dbReference>
<dbReference type="InterPro" id="IPR026459">
    <property type="entry name" value="RNR_1b_NrdE"/>
</dbReference>
<evidence type="ECO:0000259" key="11">
    <source>
        <dbReference type="PROSITE" id="PS00089"/>
    </source>
</evidence>
<dbReference type="PANTHER" id="PTHR11573">
    <property type="entry name" value="RIBONUCLEOSIDE-DIPHOSPHATE REDUCTASE LARGE CHAIN"/>
    <property type="match status" value="1"/>
</dbReference>
<evidence type="ECO:0000256" key="2">
    <source>
        <dbReference type="ARBA" id="ARBA00012274"/>
    </source>
</evidence>
<keyword evidence="3" id="KW-0021">Allosteric enzyme</keyword>
<evidence type="ECO:0000256" key="6">
    <source>
        <dbReference type="ARBA" id="ARBA00023002"/>
    </source>
</evidence>
<evidence type="ECO:0000256" key="1">
    <source>
        <dbReference type="ARBA" id="ARBA00010406"/>
    </source>
</evidence>
<dbReference type="Gene3D" id="1.10.1650.20">
    <property type="match status" value="1"/>
</dbReference>
<dbReference type="InterPro" id="IPR000788">
    <property type="entry name" value="RNR_lg_C"/>
</dbReference>
<dbReference type="PANTHER" id="PTHR11573:SF30">
    <property type="entry name" value="RIBONUCLEOSIDE-DIPHOSPHATE REDUCTASE 2 SUBUNIT ALPHA"/>
    <property type="match status" value="1"/>
</dbReference>
<dbReference type="GO" id="GO:0005524">
    <property type="term" value="F:ATP binding"/>
    <property type="evidence" value="ECO:0007669"/>
    <property type="project" value="UniProtKB-KW"/>
</dbReference>
<sequence>MSNNGWRAFGNEIATFLFQTSGVRKTGNKMSLKNLENVTYYDLNNKINIPENGQIPLNKDQEALAAFLNQNVIENTMVFRSLRDRFNYLLANDYIESEFFKKYDFGFIQKLYDYLNDQNFHFKSFMAAYKFYAQYALKTNDGNYYLENFVDRVALNALYFADGDEELAMALADEIIHQRYQPATPSFLNAGRKRRGELVSCFLIQSTDDMNTIGRTINSALQLSRIGGGVGINLSNLRGAGDPIKHIDGAASGVVPVMKLLEDSFSYSNQLGQRQGAGVVYLSVFHPDIIAFLAAKKENADEKYRLKTLSLGVTVPDKFYELAEADEDMYLFSPYDVERIYGEPFSYVDITKEYDNMVANDDIRKKKLSARELETEIGKLQQESGYPYIVNIDTANNQNPIDGRIVMSNLCSEILQVQTPSRVNNKQEYEELGRDISCNLGSTNIVNLMAAKNFGHSVETMVRALTFVTDHSEVDVVPSIQHGNDLGHTIALGAMGLHSYFAKNHMEYGSPESIDFTNIYFLLLNYWTLKASNEIAKERHETFYNFDKSQYANGSYFDKYIKQNDEFQPKFDKVKALFDGIAIPTKKDWQDLKEAVMKDGLYHQNRLAVAPNGSISYINDTTASLHPIINRIEERQEKKIGKIYYPAPYLSNDTLPYYKSAYDTDMRKVIDVYAAAQQHVDQGMSLTLFMRSTIPEGLYEWKDGRTNKMTTRDLTILRNYAHKKGIKSIYYVRTFTDDEGEVGANQCESCVI</sequence>
<keyword evidence="4" id="KW-0547">Nucleotide-binding</keyword>
<protein>
    <recommendedName>
        <fullName evidence="2 10">Ribonucleoside-diphosphate reductase</fullName>
        <ecNumber evidence="2 10">1.17.4.1</ecNumber>
    </recommendedName>
</protein>
<keyword evidence="7 10" id="KW-0215">Deoxyribonucleotide synthesis</keyword>
<dbReference type="AlphaFoldDB" id="A0A0R1HMK4"/>
<accession>A0A0R1HMK4</accession>